<keyword evidence="2" id="KW-1185">Reference proteome</keyword>
<evidence type="ECO:0000313" key="3">
    <source>
        <dbReference type="RefSeq" id="XP_008480238.1"/>
    </source>
</evidence>
<proteinExistence type="predicted"/>
<evidence type="ECO:0000313" key="2">
    <source>
        <dbReference type="Proteomes" id="UP000079169"/>
    </source>
</evidence>
<dbReference type="InterPro" id="IPR013783">
    <property type="entry name" value="Ig-like_fold"/>
</dbReference>
<dbReference type="AlphaFoldDB" id="A0A1S3DG08"/>
<dbReference type="GeneID" id="103517014"/>
<name>A0A1S3DG08_DIACI</name>
<dbReference type="InterPro" id="IPR003961">
    <property type="entry name" value="FN3_dom"/>
</dbReference>
<dbReference type="SUPFAM" id="SSF49265">
    <property type="entry name" value="Fibronectin type III"/>
    <property type="match status" value="1"/>
</dbReference>
<dbReference type="PROSITE" id="PS50853">
    <property type="entry name" value="FN3"/>
    <property type="match status" value="1"/>
</dbReference>
<gene>
    <name evidence="3" type="primary">LOC103517014</name>
</gene>
<dbReference type="Gene3D" id="2.60.40.10">
    <property type="entry name" value="Immunoglobulins"/>
    <property type="match status" value="1"/>
</dbReference>
<dbReference type="InterPro" id="IPR036116">
    <property type="entry name" value="FN3_sf"/>
</dbReference>
<feature type="domain" description="Fibronectin type-III" evidence="1">
    <location>
        <begin position="1"/>
        <end position="99"/>
    </location>
</feature>
<evidence type="ECO:0000259" key="1">
    <source>
        <dbReference type="PROSITE" id="PS50853"/>
    </source>
</evidence>
<organism evidence="2 3">
    <name type="scientific">Diaphorina citri</name>
    <name type="common">Asian citrus psyllid</name>
    <dbReference type="NCBI Taxonomy" id="121845"/>
    <lineage>
        <taxon>Eukaryota</taxon>
        <taxon>Metazoa</taxon>
        <taxon>Ecdysozoa</taxon>
        <taxon>Arthropoda</taxon>
        <taxon>Hexapoda</taxon>
        <taxon>Insecta</taxon>
        <taxon>Pterygota</taxon>
        <taxon>Neoptera</taxon>
        <taxon>Paraneoptera</taxon>
        <taxon>Hemiptera</taxon>
        <taxon>Sternorrhyncha</taxon>
        <taxon>Psylloidea</taxon>
        <taxon>Psyllidae</taxon>
        <taxon>Diaphorininae</taxon>
        <taxon>Diaphorina</taxon>
    </lineage>
</organism>
<dbReference type="CDD" id="cd00063">
    <property type="entry name" value="FN3"/>
    <property type="match status" value="1"/>
</dbReference>
<dbReference type="PaxDb" id="121845-A0A1S3DG08"/>
<sequence>MVEMGIVTDTAIELDIRSAEDKLEGIIGYRVEFVEKWPGDPLKWANPFIKDFKKHKNGDSIYCLDQLAVNTWYTFRVAARNLAGLSEFSPEQSFQTSAMRSSTSRLLFRTSFVLVVLFQCLVRMKI</sequence>
<dbReference type="RefSeq" id="XP_008480238.1">
    <property type="nucleotide sequence ID" value="XM_008482016.3"/>
</dbReference>
<dbReference type="KEGG" id="dci:103517014"/>
<protein>
    <submittedName>
        <fullName evidence="3">Uncharacterized protein LOC103517014</fullName>
    </submittedName>
</protein>
<reference evidence="3" key="1">
    <citation type="submission" date="2025-08" db="UniProtKB">
        <authorList>
            <consortium name="RefSeq"/>
        </authorList>
    </citation>
    <scope>IDENTIFICATION</scope>
</reference>
<accession>A0A1S3DG08</accession>
<dbReference type="Proteomes" id="UP000079169">
    <property type="component" value="Unplaced"/>
</dbReference>